<dbReference type="AlphaFoldDB" id="A0A0A0JD19"/>
<name>A0A0A0JD19_9MICO</name>
<dbReference type="EMBL" id="AVPJ01000001">
    <property type="protein sequence ID" value="KGN35018.1"/>
    <property type="molecule type" value="Genomic_DNA"/>
</dbReference>
<evidence type="ECO:0000313" key="2">
    <source>
        <dbReference type="EMBL" id="KGN35018.1"/>
    </source>
</evidence>
<gene>
    <name evidence="2" type="ORF">N802_01330</name>
</gene>
<organism evidence="2 3">
    <name type="scientific">Knoellia sinensis KCTC 19936</name>
    <dbReference type="NCBI Taxonomy" id="1385520"/>
    <lineage>
        <taxon>Bacteria</taxon>
        <taxon>Bacillati</taxon>
        <taxon>Actinomycetota</taxon>
        <taxon>Actinomycetes</taxon>
        <taxon>Micrococcales</taxon>
        <taxon>Intrasporangiaceae</taxon>
        <taxon>Knoellia</taxon>
    </lineage>
</organism>
<accession>A0A0A0JD19</accession>
<reference evidence="2 3" key="1">
    <citation type="submission" date="2013-08" db="EMBL/GenBank/DDBJ databases">
        <title>The genome sequence of Knoellia sinensis.</title>
        <authorList>
            <person name="Zhu W."/>
            <person name="Wang G."/>
        </authorList>
    </citation>
    <scope>NUCLEOTIDE SEQUENCE [LARGE SCALE GENOMIC DNA]</scope>
    <source>
        <strain evidence="2 3">KCTC 19936</strain>
    </source>
</reference>
<dbReference type="STRING" id="1385520.N802_01330"/>
<dbReference type="Proteomes" id="UP000030002">
    <property type="component" value="Unassembled WGS sequence"/>
</dbReference>
<dbReference type="RefSeq" id="WP_035911045.1">
    <property type="nucleotide sequence ID" value="NZ_AVPJ01000001.1"/>
</dbReference>
<proteinExistence type="predicted"/>
<evidence type="ECO:0000313" key="3">
    <source>
        <dbReference type="Proteomes" id="UP000030002"/>
    </source>
</evidence>
<dbReference type="OrthoDB" id="4843212at2"/>
<evidence type="ECO:0000256" key="1">
    <source>
        <dbReference type="SAM" id="MobiDB-lite"/>
    </source>
</evidence>
<protein>
    <submittedName>
        <fullName evidence="2">Uncharacterized protein</fullName>
    </submittedName>
</protein>
<keyword evidence="3" id="KW-1185">Reference proteome</keyword>
<feature type="region of interest" description="Disordered" evidence="1">
    <location>
        <begin position="114"/>
        <end position="200"/>
    </location>
</feature>
<feature type="compositionally biased region" description="Low complexity" evidence="1">
    <location>
        <begin position="121"/>
        <end position="141"/>
    </location>
</feature>
<sequence length="200" mass="20989">MSGEHVEYPTDYMNTLANTRQTRWATDSTEGIAKIRDALADKDSFGEIPALASYGTVFTEIRRIYLETMRGAKTDLEAVATGIRNSAQQMRDNDDQAGADFLALWQRWEQGPLDSTRNHTEAASTASAQQAAQVADTAETTPAQGGDVDAGVPTGDPAANPDTESEGAVPVTAETLPGDAGSTTVPDAGAGPSVSPFTLP</sequence>
<comment type="caution">
    <text evidence="2">The sequence shown here is derived from an EMBL/GenBank/DDBJ whole genome shotgun (WGS) entry which is preliminary data.</text>
</comment>